<reference evidence="3" key="1">
    <citation type="submission" date="2020-06" db="EMBL/GenBank/DDBJ databases">
        <authorList>
            <person name="Li T."/>
            <person name="Hu X."/>
            <person name="Zhang T."/>
            <person name="Song X."/>
            <person name="Zhang H."/>
            <person name="Dai N."/>
            <person name="Sheng W."/>
            <person name="Hou X."/>
            <person name="Wei L."/>
        </authorList>
    </citation>
    <scope>NUCLEOTIDE SEQUENCE</scope>
    <source>
        <strain evidence="3">G02</strain>
        <tissue evidence="3">Leaf</tissue>
    </source>
</reference>
<dbReference type="InterPro" id="IPR013955">
    <property type="entry name" value="Rep_factor-A_C"/>
</dbReference>
<dbReference type="InterPro" id="IPR027417">
    <property type="entry name" value="P-loop_NTPase"/>
</dbReference>
<accession>A0AAW2UPD4</accession>
<organism evidence="3">
    <name type="scientific">Sesamum radiatum</name>
    <name type="common">Black benniseed</name>
    <dbReference type="NCBI Taxonomy" id="300843"/>
    <lineage>
        <taxon>Eukaryota</taxon>
        <taxon>Viridiplantae</taxon>
        <taxon>Streptophyta</taxon>
        <taxon>Embryophyta</taxon>
        <taxon>Tracheophyta</taxon>
        <taxon>Spermatophyta</taxon>
        <taxon>Magnoliopsida</taxon>
        <taxon>eudicotyledons</taxon>
        <taxon>Gunneridae</taxon>
        <taxon>Pentapetalae</taxon>
        <taxon>asterids</taxon>
        <taxon>lamiids</taxon>
        <taxon>Lamiales</taxon>
        <taxon>Pedaliaceae</taxon>
        <taxon>Sesamum</taxon>
    </lineage>
</organism>
<dbReference type="AlphaFoldDB" id="A0AAW2UPD4"/>
<sequence>MLLRNINPIEGLCNGTRLICRGLGEKVIHAEIATGHFKGKQTFIPKIPLESPDKRQCPIPFTRTQFPVKPCFAMTINKAQGQTLDFVGVYLREPVFSHGQLYVALSRAKTGNSVKGTKVQAVIYSPDMSLMEDVLQLQETYYISNAKVTFVEPKYRMVPHMYQWIISRTTVIRRVTDDSLPRELGAPEFKKFADIPLFLNSNSLIDVLAIVVEKLEQKSINTKYGMSTIQEFVVVNDEKKPMILTLWNEVISTEGASILAAADKMPIIAATRLHVTDYNVPQAIIPRQNIPRDSFSSIANVITNNVEDKFWVKVTATIMDVDKKYWYMACDNCLKGTTGEYGWEITCNFCRAETIAKPRTKFAITLSDDTTQLDVVIFGDLAENLLGITAHELMKNEEEIKKKTVDTHYGVGYHYNVASLIEEDVIQPPKVDVKECSSSHSHGVDLSTIGVDPNVATASMNTHILQSTKDSQDAASSSASLPKDK</sequence>
<dbReference type="EMBL" id="JACGWJ010000005">
    <property type="protein sequence ID" value="KAL0418748.1"/>
    <property type="molecule type" value="Genomic_DNA"/>
</dbReference>
<name>A0AAW2UPD4_SESRA</name>
<dbReference type="SUPFAM" id="SSF52540">
    <property type="entry name" value="P-loop containing nucleoside triphosphate hydrolases"/>
    <property type="match status" value="1"/>
</dbReference>
<feature type="domain" description="DNA helicase Pif1-like 2B" evidence="2">
    <location>
        <begin position="1"/>
        <end position="20"/>
    </location>
</feature>
<dbReference type="PANTHER" id="PTHR23274">
    <property type="entry name" value="DNA HELICASE-RELATED"/>
    <property type="match status" value="1"/>
</dbReference>
<evidence type="ECO:0000313" key="3">
    <source>
        <dbReference type="EMBL" id="KAL0418748.1"/>
    </source>
</evidence>
<protein>
    <submittedName>
        <fullName evidence="3">Uncharacterized protein</fullName>
    </submittedName>
</protein>
<dbReference type="Gene3D" id="2.40.50.140">
    <property type="entry name" value="Nucleic acid-binding proteins"/>
    <property type="match status" value="3"/>
</dbReference>
<dbReference type="SUPFAM" id="SSF50249">
    <property type="entry name" value="Nucleic acid-binding proteins"/>
    <property type="match status" value="2"/>
</dbReference>
<feature type="domain" description="Replication factor A C-terminal" evidence="1">
    <location>
        <begin position="311"/>
        <end position="405"/>
    </location>
</feature>
<dbReference type="PANTHER" id="PTHR23274:SF51">
    <property type="entry name" value="OS03G0423850 PROTEIN"/>
    <property type="match status" value="1"/>
</dbReference>
<dbReference type="InterPro" id="IPR049163">
    <property type="entry name" value="Pif1-like_2B_dom"/>
</dbReference>
<proteinExistence type="predicted"/>
<dbReference type="CDD" id="cd18809">
    <property type="entry name" value="SF1_C_RecD"/>
    <property type="match status" value="1"/>
</dbReference>
<dbReference type="Pfam" id="PF08646">
    <property type="entry name" value="Rep_fac-A_C"/>
    <property type="match status" value="1"/>
</dbReference>
<comment type="caution">
    <text evidence="3">The sequence shown here is derived from an EMBL/GenBank/DDBJ whole genome shotgun (WGS) entry which is preliminary data.</text>
</comment>
<evidence type="ECO:0000259" key="1">
    <source>
        <dbReference type="Pfam" id="PF08646"/>
    </source>
</evidence>
<dbReference type="GO" id="GO:0005657">
    <property type="term" value="C:replication fork"/>
    <property type="evidence" value="ECO:0007669"/>
    <property type="project" value="TreeGrafter"/>
</dbReference>
<dbReference type="InterPro" id="IPR012340">
    <property type="entry name" value="NA-bd_OB-fold"/>
</dbReference>
<gene>
    <name evidence="3" type="ORF">Sradi_1288300</name>
</gene>
<evidence type="ECO:0000259" key="2">
    <source>
        <dbReference type="Pfam" id="PF21530"/>
    </source>
</evidence>
<dbReference type="GO" id="GO:0006260">
    <property type="term" value="P:DNA replication"/>
    <property type="evidence" value="ECO:0007669"/>
    <property type="project" value="TreeGrafter"/>
</dbReference>
<dbReference type="Gene3D" id="3.40.50.300">
    <property type="entry name" value="P-loop containing nucleotide triphosphate hydrolases"/>
    <property type="match status" value="1"/>
</dbReference>
<reference evidence="3" key="2">
    <citation type="journal article" date="2024" name="Plant">
        <title>Genomic evolution and insights into agronomic trait innovations of Sesamum species.</title>
        <authorList>
            <person name="Miao H."/>
            <person name="Wang L."/>
            <person name="Qu L."/>
            <person name="Liu H."/>
            <person name="Sun Y."/>
            <person name="Le M."/>
            <person name="Wang Q."/>
            <person name="Wei S."/>
            <person name="Zheng Y."/>
            <person name="Lin W."/>
            <person name="Duan Y."/>
            <person name="Cao H."/>
            <person name="Xiong S."/>
            <person name="Wang X."/>
            <person name="Wei L."/>
            <person name="Li C."/>
            <person name="Ma Q."/>
            <person name="Ju M."/>
            <person name="Zhao R."/>
            <person name="Li G."/>
            <person name="Mu C."/>
            <person name="Tian Q."/>
            <person name="Mei H."/>
            <person name="Zhang T."/>
            <person name="Gao T."/>
            <person name="Zhang H."/>
        </authorList>
    </citation>
    <scope>NUCLEOTIDE SEQUENCE</scope>
    <source>
        <strain evidence="3">G02</strain>
    </source>
</reference>
<dbReference type="Pfam" id="PF21530">
    <property type="entry name" value="Pif1_2B_dom"/>
    <property type="match status" value="1"/>
</dbReference>